<dbReference type="Pfam" id="PF05691">
    <property type="entry name" value="Raffinose_syn"/>
    <property type="match status" value="1"/>
</dbReference>
<comment type="caution">
    <text evidence="2">The sequence shown here is derived from an EMBL/GenBank/DDBJ whole genome shotgun (WGS) entry which is preliminary data.</text>
</comment>
<reference evidence="2 3" key="1">
    <citation type="submission" date="2019-05" db="EMBL/GenBank/DDBJ databases">
        <title>Mikania micrantha, genome provides insights into the molecular mechanism of rapid growth.</title>
        <authorList>
            <person name="Liu B."/>
        </authorList>
    </citation>
    <scope>NUCLEOTIDE SEQUENCE [LARGE SCALE GENOMIC DNA]</scope>
    <source>
        <strain evidence="2">NLD-2019</strain>
        <tissue evidence="2">Leaf</tissue>
    </source>
</reference>
<keyword evidence="3" id="KW-1185">Reference proteome</keyword>
<evidence type="ECO:0000313" key="2">
    <source>
        <dbReference type="EMBL" id="KAD1677208.1"/>
    </source>
</evidence>
<sequence length="77" mass="8001">MTVGAGISVTDRKLSVFGKTVLTDVHDNVFITSSTGDGMSNGGFIGVRSEQTGSRMVFPVGKLEVADSDNGYENAGD</sequence>
<dbReference type="EMBL" id="SZYD01000590">
    <property type="protein sequence ID" value="KAD1677208.1"/>
    <property type="molecule type" value="Genomic_DNA"/>
</dbReference>
<dbReference type="AlphaFoldDB" id="A0A5N6LIK1"/>
<evidence type="ECO:0000256" key="1">
    <source>
        <dbReference type="ARBA" id="ARBA00023277"/>
    </source>
</evidence>
<accession>A0A5N6LIK1</accession>
<dbReference type="Proteomes" id="UP000326396">
    <property type="component" value="Unassembled WGS sequence"/>
</dbReference>
<name>A0A5N6LIK1_9ASTR</name>
<proteinExistence type="predicted"/>
<keyword evidence="1" id="KW-0119">Carbohydrate metabolism</keyword>
<protein>
    <submittedName>
        <fullName evidence="2">Uncharacterized protein</fullName>
    </submittedName>
</protein>
<dbReference type="InterPro" id="IPR008811">
    <property type="entry name" value="Glycosyl_hydrolases_36"/>
</dbReference>
<gene>
    <name evidence="2" type="ORF">E3N88_42471</name>
</gene>
<dbReference type="OrthoDB" id="1931189at2759"/>
<evidence type="ECO:0000313" key="3">
    <source>
        <dbReference type="Proteomes" id="UP000326396"/>
    </source>
</evidence>
<organism evidence="2 3">
    <name type="scientific">Mikania micrantha</name>
    <name type="common">bitter vine</name>
    <dbReference type="NCBI Taxonomy" id="192012"/>
    <lineage>
        <taxon>Eukaryota</taxon>
        <taxon>Viridiplantae</taxon>
        <taxon>Streptophyta</taxon>
        <taxon>Embryophyta</taxon>
        <taxon>Tracheophyta</taxon>
        <taxon>Spermatophyta</taxon>
        <taxon>Magnoliopsida</taxon>
        <taxon>eudicotyledons</taxon>
        <taxon>Gunneridae</taxon>
        <taxon>Pentapetalae</taxon>
        <taxon>asterids</taxon>
        <taxon>campanulids</taxon>
        <taxon>Asterales</taxon>
        <taxon>Asteraceae</taxon>
        <taxon>Asteroideae</taxon>
        <taxon>Heliantheae alliance</taxon>
        <taxon>Eupatorieae</taxon>
        <taxon>Mikania</taxon>
    </lineage>
</organism>